<dbReference type="OrthoDB" id="3819922at2"/>
<keyword evidence="1" id="KW-0418">Kinase</keyword>
<name>A0A2C8ZKP7_9MICO</name>
<dbReference type="GO" id="GO:0016301">
    <property type="term" value="F:kinase activity"/>
    <property type="evidence" value="ECO:0007669"/>
    <property type="project" value="UniProtKB-KW"/>
</dbReference>
<dbReference type="InterPro" id="IPR027417">
    <property type="entry name" value="P-loop_NTPase"/>
</dbReference>
<proteinExistence type="predicted"/>
<dbReference type="Gene3D" id="3.40.50.300">
    <property type="entry name" value="P-loop containing nucleotide triphosphate hydrolases"/>
    <property type="match status" value="1"/>
</dbReference>
<evidence type="ECO:0000313" key="2">
    <source>
        <dbReference type="Proteomes" id="UP000219440"/>
    </source>
</evidence>
<evidence type="ECO:0000313" key="1">
    <source>
        <dbReference type="EMBL" id="SOE65352.1"/>
    </source>
</evidence>
<protein>
    <submittedName>
        <fullName evidence="1">Predicted kinase</fullName>
    </submittedName>
</protein>
<gene>
    <name evidence="1" type="ORF">SAMN06296378_1544</name>
</gene>
<keyword evidence="1" id="KW-0808">Transferase</keyword>
<dbReference type="EMBL" id="OCST01000003">
    <property type="protein sequence ID" value="SOE65352.1"/>
    <property type="molecule type" value="Genomic_DNA"/>
</dbReference>
<accession>A0A2C8ZKP7</accession>
<keyword evidence="2" id="KW-1185">Reference proteome</keyword>
<dbReference type="PANTHER" id="PTHR37807">
    <property type="entry name" value="OS07G0160300 PROTEIN"/>
    <property type="match status" value="1"/>
</dbReference>
<organism evidence="1 2">
    <name type="scientific">Salinibacterium xinjiangense</name>
    <dbReference type="NCBI Taxonomy" id="386302"/>
    <lineage>
        <taxon>Bacteria</taxon>
        <taxon>Bacillati</taxon>
        <taxon>Actinomycetota</taxon>
        <taxon>Actinomycetes</taxon>
        <taxon>Micrococcales</taxon>
        <taxon>Microbacteriaceae</taxon>
        <taxon>Salinibacterium</taxon>
    </lineage>
</organism>
<dbReference type="Proteomes" id="UP000219440">
    <property type="component" value="Unassembled WGS sequence"/>
</dbReference>
<dbReference type="AlphaFoldDB" id="A0A2C8ZKP7"/>
<sequence>MLIVMAGLPGSGKSTIGQVLGSRLGLPVISVDPIESAILKAGIDADQPTGLAAYLVAEMHAETTLAAGRSVIVDAVNAVNPAREQWINLAQRRSKPLKFIEVMCSDPEIHRERIEKRERQLPHLQLTWHAVEQSLEDYAEWSGASAAVGRITLDSVEPLGVNIDRAMAFLES</sequence>
<dbReference type="PANTHER" id="PTHR37807:SF3">
    <property type="entry name" value="OS07G0160300 PROTEIN"/>
    <property type="match status" value="1"/>
</dbReference>
<dbReference type="SUPFAM" id="SSF52540">
    <property type="entry name" value="P-loop containing nucleoside triphosphate hydrolases"/>
    <property type="match status" value="1"/>
</dbReference>
<dbReference type="Pfam" id="PF13671">
    <property type="entry name" value="AAA_33"/>
    <property type="match status" value="1"/>
</dbReference>
<reference evidence="1 2" key="1">
    <citation type="submission" date="2017-09" db="EMBL/GenBank/DDBJ databases">
        <authorList>
            <person name="Ehlers B."/>
            <person name="Leendertz F.H."/>
        </authorList>
    </citation>
    <scope>NUCLEOTIDE SEQUENCE [LARGE SCALE GENOMIC DNA]</scope>
    <source>
        <strain evidence="1 2">CGMCC 1.05381</strain>
    </source>
</reference>